<dbReference type="RefSeq" id="WP_013378111.1">
    <property type="nucleotide sequence ID" value="NC_014623.1"/>
</dbReference>
<accession>E3FQ04</accession>
<dbReference type="STRING" id="378806.STAUR_7952"/>
<reference evidence="1 2" key="1">
    <citation type="journal article" date="2011" name="Mol. Biol. Evol.">
        <title>Comparative genomic analysis of fruiting body formation in Myxococcales.</title>
        <authorList>
            <person name="Huntley S."/>
            <person name="Hamann N."/>
            <person name="Wegener-Feldbrugge S."/>
            <person name="Treuner-Lange A."/>
            <person name="Kube M."/>
            <person name="Reinhardt R."/>
            <person name="Klages S."/>
            <person name="Muller R."/>
            <person name="Ronning C.M."/>
            <person name="Nierman W.C."/>
            <person name="Sogaard-Andersen L."/>
        </authorList>
    </citation>
    <scope>NUCLEOTIDE SEQUENCE [LARGE SCALE GENOMIC DNA]</scope>
    <source>
        <strain evidence="1 2">DW4/3-1</strain>
    </source>
</reference>
<organism evidence="1 2">
    <name type="scientific">Stigmatella aurantiaca (strain DW4/3-1)</name>
    <dbReference type="NCBI Taxonomy" id="378806"/>
    <lineage>
        <taxon>Bacteria</taxon>
        <taxon>Pseudomonadati</taxon>
        <taxon>Myxococcota</taxon>
        <taxon>Myxococcia</taxon>
        <taxon>Myxococcales</taxon>
        <taxon>Cystobacterineae</taxon>
        <taxon>Archangiaceae</taxon>
        <taxon>Stigmatella</taxon>
    </lineage>
</organism>
<dbReference type="HOGENOM" id="CLU_1531640_0_0_7"/>
<evidence type="ECO:0000313" key="2">
    <source>
        <dbReference type="Proteomes" id="UP000001351"/>
    </source>
</evidence>
<protein>
    <submittedName>
        <fullName evidence="1">Uncharacterized protein</fullName>
    </submittedName>
</protein>
<dbReference type="Proteomes" id="UP000001351">
    <property type="component" value="Chromosome"/>
</dbReference>
<keyword evidence="2" id="KW-1185">Reference proteome</keyword>
<proteinExistence type="predicted"/>
<evidence type="ECO:0000313" key="1">
    <source>
        <dbReference type="EMBL" id="ADO75707.1"/>
    </source>
</evidence>
<dbReference type="AlphaFoldDB" id="E3FQ04"/>
<dbReference type="KEGG" id="sur:STAUR_7952"/>
<gene>
    <name evidence="1" type="ordered locus">STAUR_7952</name>
</gene>
<dbReference type="EMBL" id="CP002271">
    <property type="protein sequence ID" value="ADO75707.1"/>
    <property type="molecule type" value="Genomic_DNA"/>
</dbReference>
<sequence length="175" mass="19232">MADWNTGPRIIRTGSRYPEAMERVERQLNDELSRGRALTRRQVLRTGGKLLVATVMPVMLTGADGSCPGGGQDVLAYVELLCEALQTVSQVIKGDVKFSDVECRTYQLALDLFTAADVKTGVSVTNGVISFRHCDNESVRRVEEAELVPKQTGDHLVQTQYAGQDWLSNAFSVRG</sequence>
<name>E3FQ04_STIAD</name>